<dbReference type="InterPro" id="IPR055365">
    <property type="entry name" value="PH_SunI-like"/>
</dbReference>
<gene>
    <name evidence="2" type="ORF">FHY71_06930</name>
</gene>
<evidence type="ECO:0000259" key="1">
    <source>
        <dbReference type="Pfam" id="PF23491"/>
    </source>
</evidence>
<dbReference type="Proteomes" id="UP000312495">
    <property type="component" value="Unassembled WGS sequence"/>
</dbReference>
<dbReference type="AlphaFoldDB" id="A0A5C5A9Q8"/>
<sequence>MLGIDVKKTDKELIISWQLAKVQIPLSEIIEVTEDETYAGVEEEENVIRIGTAYATTDRILIKTVKQNYLLFTTNRVAVLNKINA</sequence>
<organism evidence="2 3">
    <name type="scientific">Bacillus tropicus</name>
    <dbReference type="NCBI Taxonomy" id="2026188"/>
    <lineage>
        <taxon>Bacteria</taxon>
        <taxon>Bacillati</taxon>
        <taxon>Bacillota</taxon>
        <taxon>Bacilli</taxon>
        <taxon>Bacillales</taxon>
        <taxon>Bacillaceae</taxon>
        <taxon>Bacillus</taxon>
        <taxon>Bacillus cereus group</taxon>
    </lineage>
</organism>
<evidence type="ECO:0000313" key="2">
    <source>
        <dbReference type="EMBL" id="TNP16223.1"/>
    </source>
</evidence>
<feature type="domain" description="Sublancin immunity protein SunI-like PH" evidence="1">
    <location>
        <begin position="2"/>
        <end position="84"/>
    </location>
</feature>
<dbReference type="EMBL" id="VEPV01000002">
    <property type="protein sequence ID" value="TNP16223.1"/>
    <property type="molecule type" value="Genomic_DNA"/>
</dbReference>
<dbReference type="RefSeq" id="WP_003267120.1">
    <property type="nucleotide sequence ID" value="NZ_CP195032.1"/>
</dbReference>
<comment type="caution">
    <text evidence="2">The sequence shown here is derived from an EMBL/GenBank/DDBJ whole genome shotgun (WGS) entry which is preliminary data.</text>
</comment>
<protein>
    <recommendedName>
        <fullName evidence="1">Sublancin immunity protein SunI-like PH domain-containing protein</fullName>
    </recommendedName>
</protein>
<reference evidence="2 3" key="1">
    <citation type="submission" date="2019-06" db="EMBL/GenBank/DDBJ databases">
        <title>Biocontrol Bacillus strains from Vietnam.</title>
        <authorList>
            <person name="Borriss R."/>
            <person name="Lasch P."/>
            <person name="Thanh Tam L.T."/>
            <person name="Luong P.T."/>
            <person name="Phuong Thao L.T."/>
            <person name="Kim Chung L.T."/>
        </authorList>
    </citation>
    <scope>NUCLEOTIDE SEQUENCE [LARGE SCALE GENOMIC DNA]</scope>
    <source>
        <strain evidence="2 3">SN1</strain>
    </source>
</reference>
<dbReference type="Pfam" id="PF23491">
    <property type="entry name" value="bPH_8"/>
    <property type="match status" value="1"/>
</dbReference>
<accession>A0A5C5A9Q8</accession>
<evidence type="ECO:0000313" key="3">
    <source>
        <dbReference type="Proteomes" id="UP000312495"/>
    </source>
</evidence>
<proteinExistence type="predicted"/>
<name>A0A5C5A9Q8_9BACI</name>